<proteinExistence type="predicted"/>
<evidence type="ECO:0000313" key="2">
    <source>
        <dbReference type="EMBL" id="KZL65225.1"/>
    </source>
</evidence>
<dbReference type="STRING" id="1573173.A0A166N1Z1"/>
<organism evidence="2 3">
    <name type="scientific">Colletotrichum incanum</name>
    <name type="common">Soybean anthracnose fungus</name>
    <dbReference type="NCBI Taxonomy" id="1573173"/>
    <lineage>
        <taxon>Eukaryota</taxon>
        <taxon>Fungi</taxon>
        <taxon>Dikarya</taxon>
        <taxon>Ascomycota</taxon>
        <taxon>Pezizomycotina</taxon>
        <taxon>Sordariomycetes</taxon>
        <taxon>Hypocreomycetidae</taxon>
        <taxon>Glomerellales</taxon>
        <taxon>Glomerellaceae</taxon>
        <taxon>Colletotrichum</taxon>
        <taxon>Colletotrichum spaethianum species complex</taxon>
    </lineage>
</organism>
<dbReference type="EMBL" id="LFIW01002637">
    <property type="protein sequence ID" value="KZL65225.1"/>
    <property type="molecule type" value="Genomic_DNA"/>
</dbReference>
<feature type="compositionally biased region" description="Basic and acidic residues" evidence="1">
    <location>
        <begin position="29"/>
        <end position="53"/>
    </location>
</feature>
<evidence type="ECO:0000313" key="3">
    <source>
        <dbReference type="Proteomes" id="UP000076584"/>
    </source>
</evidence>
<feature type="compositionally biased region" description="Polar residues" evidence="1">
    <location>
        <begin position="94"/>
        <end position="108"/>
    </location>
</feature>
<dbReference type="Proteomes" id="UP000076584">
    <property type="component" value="Unassembled WGS sequence"/>
</dbReference>
<gene>
    <name evidence="2" type="ORF">CI238_11844</name>
</gene>
<reference evidence="2 3" key="1">
    <citation type="submission" date="2015-06" db="EMBL/GenBank/DDBJ databases">
        <title>Survival trade-offs in plant roots during colonization by closely related pathogenic and mutualistic fungi.</title>
        <authorList>
            <person name="Hacquard S."/>
            <person name="Kracher B."/>
            <person name="Hiruma K."/>
            <person name="Weinman A."/>
            <person name="Muench P."/>
            <person name="Garrido Oter R."/>
            <person name="Ver Loren van Themaat E."/>
            <person name="Dallerey J.-F."/>
            <person name="Damm U."/>
            <person name="Henrissat B."/>
            <person name="Lespinet O."/>
            <person name="Thon M."/>
            <person name="Kemen E."/>
            <person name="McHardy A.C."/>
            <person name="Schulze-Lefert P."/>
            <person name="O'Connell R.J."/>
        </authorList>
    </citation>
    <scope>NUCLEOTIDE SEQUENCE [LARGE SCALE GENOMIC DNA]</scope>
    <source>
        <strain evidence="2 3">MAFF 238704</strain>
    </source>
</reference>
<protein>
    <submittedName>
        <fullName evidence="2">Uncharacterized protein</fullName>
    </submittedName>
</protein>
<comment type="caution">
    <text evidence="2">The sequence shown here is derived from an EMBL/GenBank/DDBJ whole genome shotgun (WGS) entry which is preliminary data.</text>
</comment>
<dbReference type="AlphaFoldDB" id="A0A166N1Z1"/>
<feature type="region of interest" description="Disordered" evidence="1">
    <location>
        <begin position="94"/>
        <end position="140"/>
    </location>
</feature>
<evidence type="ECO:0000256" key="1">
    <source>
        <dbReference type="SAM" id="MobiDB-lite"/>
    </source>
</evidence>
<sequence>MVSPDSMPGPAKQAELLELSRGNPSQRFKAQEGTETNDTKASRHGENESRPDHVAMTNLAQSVVKAASKSPSLDKEATQIGPVLTLHVAGLLNNTTNSEKTTKQSSPAYQAKSDEGRRPLHSGPMQDFCSSGATVFRAAA</sequence>
<name>A0A166N1Z1_COLIC</name>
<feature type="region of interest" description="Disordered" evidence="1">
    <location>
        <begin position="1"/>
        <end position="53"/>
    </location>
</feature>
<accession>A0A166N1Z1</accession>
<keyword evidence="3" id="KW-1185">Reference proteome</keyword>